<feature type="non-terminal residue" evidence="6">
    <location>
        <position position="373"/>
    </location>
</feature>
<dbReference type="GO" id="GO:0035556">
    <property type="term" value="P:intracellular signal transduction"/>
    <property type="evidence" value="ECO:0007669"/>
    <property type="project" value="TreeGrafter"/>
</dbReference>
<accession>A0A0J0XYD7</accession>
<dbReference type="Pfam" id="PF00069">
    <property type="entry name" value="Pkinase"/>
    <property type="match status" value="1"/>
</dbReference>
<comment type="similarity">
    <text evidence="4">Belongs to the protein kinase superfamily.</text>
</comment>
<keyword evidence="6" id="KW-0418">Kinase</keyword>
<dbReference type="Gene3D" id="3.30.200.20">
    <property type="entry name" value="Phosphorylase Kinase, domain 1"/>
    <property type="match status" value="1"/>
</dbReference>
<dbReference type="Proteomes" id="UP000053611">
    <property type="component" value="Unassembled WGS sequence"/>
</dbReference>
<dbReference type="GO" id="GO:0004674">
    <property type="term" value="F:protein serine/threonine kinase activity"/>
    <property type="evidence" value="ECO:0007669"/>
    <property type="project" value="UniProtKB-KW"/>
</dbReference>
<dbReference type="PANTHER" id="PTHR24346">
    <property type="entry name" value="MAP/MICROTUBULE AFFINITY-REGULATING KINASE"/>
    <property type="match status" value="1"/>
</dbReference>
<proteinExistence type="inferred from homology"/>
<dbReference type="InterPro" id="IPR000719">
    <property type="entry name" value="Prot_kinase_dom"/>
</dbReference>
<dbReference type="EMBL" id="KQ087179">
    <property type="protein sequence ID" value="KLT46061.1"/>
    <property type="molecule type" value="Genomic_DNA"/>
</dbReference>
<dbReference type="InterPro" id="IPR008271">
    <property type="entry name" value="Ser/Thr_kinase_AS"/>
</dbReference>
<dbReference type="PROSITE" id="PS00107">
    <property type="entry name" value="PROTEIN_KINASE_ATP"/>
    <property type="match status" value="1"/>
</dbReference>
<feature type="domain" description="Protein kinase" evidence="5">
    <location>
        <begin position="17"/>
        <end position="285"/>
    </location>
</feature>
<evidence type="ECO:0000313" key="6">
    <source>
        <dbReference type="EMBL" id="KLT46061.1"/>
    </source>
</evidence>
<dbReference type="InterPro" id="IPR017441">
    <property type="entry name" value="Protein_kinase_ATP_BS"/>
</dbReference>
<keyword evidence="4" id="KW-0723">Serine/threonine-protein kinase</keyword>
<evidence type="ECO:0000256" key="3">
    <source>
        <dbReference type="PROSITE-ProRule" id="PRU10141"/>
    </source>
</evidence>
<protein>
    <submittedName>
        <fullName evidence="6">Kinase-like protein</fullName>
    </submittedName>
</protein>
<keyword evidence="7" id="KW-1185">Reference proteome</keyword>
<reference evidence="6 7" key="1">
    <citation type="submission" date="2015-03" db="EMBL/GenBank/DDBJ databases">
        <title>Genomics and transcriptomics of the oil-accumulating basidiomycete yeast T. oleaginosus allow insights into substrate utilization and the diverse evolutionary trajectories of mating systems in fungi.</title>
        <authorList>
            <consortium name="DOE Joint Genome Institute"/>
            <person name="Kourist R."/>
            <person name="Kracht O."/>
            <person name="Bracharz F."/>
            <person name="Lipzen A."/>
            <person name="Nolan M."/>
            <person name="Ohm R."/>
            <person name="Grigoriev I."/>
            <person name="Sun S."/>
            <person name="Heitman J."/>
            <person name="Bruck T."/>
            <person name="Nowrousian M."/>
        </authorList>
    </citation>
    <scope>NUCLEOTIDE SEQUENCE [LARGE SCALE GENOMIC DNA]</scope>
    <source>
        <strain evidence="6 7">IBC0246</strain>
    </source>
</reference>
<evidence type="ECO:0000313" key="7">
    <source>
        <dbReference type="Proteomes" id="UP000053611"/>
    </source>
</evidence>
<keyword evidence="6" id="KW-0808">Transferase</keyword>
<dbReference type="STRING" id="879819.A0A0J0XYD7"/>
<dbReference type="InterPro" id="IPR011009">
    <property type="entry name" value="Kinase-like_dom_sf"/>
</dbReference>
<dbReference type="GO" id="GO:0005524">
    <property type="term" value="F:ATP binding"/>
    <property type="evidence" value="ECO:0007669"/>
    <property type="project" value="UniProtKB-UniRule"/>
</dbReference>
<dbReference type="SMART" id="SM00220">
    <property type="entry name" value="S_TKc"/>
    <property type="match status" value="1"/>
</dbReference>
<dbReference type="GO" id="GO:0005737">
    <property type="term" value="C:cytoplasm"/>
    <property type="evidence" value="ECO:0007669"/>
    <property type="project" value="TreeGrafter"/>
</dbReference>
<evidence type="ECO:0000259" key="5">
    <source>
        <dbReference type="PROSITE" id="PS50011"/>
    </source>
</evidence>
<organism evidence="6 7">
    <name type="scientific">Cutaneotrichosporon oleaginosum</name>
    <dbReference type="NCBI Taxonomy" id="879819"/>
    <lineage>
        <taxon>Eukaryota</taxon>
        <taxon>Fungi</taxon>
        <taxon>Dikarya</taxon>
        <taxon>Basidiomycota</taxon>
        <taxon>Agaricomycotina</taxon>
        <taxon>Tremellomycetes</taxon>
        <taxon>Trichosporonales</taxon>
        <taxon>Trichosporonaceae</taxon>
        <taxon>Cutaneotrichosporon</taxon>
    </lineage>
</organism>
<dbReference type="PROSITE" id="PS00108">
    <property type="entry name" value="PROTEIN_KINASE_ST"/>
    <property type="match status" value="1"/>
</dbReference>
<name>A0A0J0XYD7_9TREE</name>
<sequence length="373" mass="42759">MNAWDTPRGRLSRIGEYDLGRTIGRGAYAHVREATHRETRQVLACKILPALHIPGVPLTRDKTLDACEAYKEIVLLKAFGGAGISGVVQLDGMMEEDGWTYVFMKCYEGDLSKNRDTVKGAAVIPFFRALLRTVESLHLLGVSHEDIKRGNILFFKESGKVLPILADFGFSQFLPKGGKVKSFGGTVDYSSPEKVADLRYDPFASEVWSLGIILCKLFRYPHPYVKGDRCTSEELKQNILYGKPTWHWSQEHLREGGIAEVIRGMLHRDPDSRWTIQDVLTHPLFLDPHDLPAYDIRVNSRTRLDWNIKKPVSHNVLMDVCFLAQQAGRFRIPQNPQTLEQKIYGRHPHWQQRWASMLTKYELNREVKDWVDM</sequence>
<evidence type="ECO:0000256" key="2">
    <source>
        <dbReference type="ARBA" id="ARBA00022840"/>
    </source>
</evidence>
<keyword evidence="2 3" id="KW-0067">ATP-binding</keyword>
<dbReference type="SUPFAM" id="SSF56112">
    <property type="entry name" value="Protein kinase-like (PK-like)"/>
    <property type="match status" value="1"/>
</dbReference>
<feature type="binding site" evidence="3">
    <location>
        <position position="46"/>
    </location>
    <ligand>
        <name>ATP</name>
        <dbReference type="ChEBI" id="CHEBI:30616"/>
    </ligand>
</feature>
<dbReference type="Gene3D" id="1.10.510.10">
    <property type="entry name" value="Transferase(Phosphotransferase) domain 1"/>
    <property type="match status" value="1"/>
</dbReference>
<dbReference type="PANTHER" id="PTHR24346:SF75">
    <property type="entry name" value="AURORA KINASE"/>
    <property type="match status" value="1"/>
</dbReference>
<dbReference type="AlphaFoldDB" id="A0A0J0XYD7"/>
<dbReference type="GeneID" id="28980687"/>
<gene>
    <name evidence="6" type="ORF">CC85DRAFT_235305</name>
</gene>
<evidence type="ECO:0000256" key="1">
    <source>
        <dbReference type="ARBA" id="ARBA00022741"/>
    </source>
</evidence>
<keyword evidence="1 3" id="KW-0547">Nucleotide-binding</keyword>
<dbReference type="OrthoDB" id="6513151at2759"/>
<evidence type="ECO:0000256" key="4">
    <source>
        <dbReference type="RuleBase" id="RU000304"/>
    </source>
</evidence>
<dbReference type="PROSITE" id="PS50011">
    <property type="entry name" value="PROTEIN_KINASE_DOM"/>
    <property type="match status" value="1"/>
</dbReference>